<comment type="subcellular location">
    <subcellularLocation>
        <location evidence="1">Membrane</location>
        <topology evidence="1">Peripheral membrane protein</topology>
    </subcellularLocation>
</comment>
<evidence type="ECO:0000259" key="8">
    <source>
        <dbReference type="PROSITE" id="PS51837"/>
    </source>
</evidence>
<dbReference type="SMART" id="SM00714">
    <property type="entry name" value="LITAF"/>
    <property type="match status" value="1"/>
</dbReference>
<dbReference type="OMA" id="HAWAFGL"/>
<dbReference type="GeneID" id="19237619"/>
<dbReference type="EMBL" id="KE721301">
    <property type="protein sequence ID" value="ERF70700.1"/>
    <property type="molecule type" value="Genomic_DNA"/>
</dbReference>
<dbReference type="eggNOG" id="ENOG502S7BR">
    <property type="taxonomic scope" value="Eukaryota"/>
</dbReference>
<reference evidence="10" key="1">
    <citation type="journal article" date="2014" name="BMC Genomics">
        <title>Genome characteristics reveal the impact of lichenization on lichen-forming fungus Endocarpon pusillum Hedwig (Verrucariales, Ascomycota).</title>
        <authorList>
            <person name="Wang Y.-Y."/>
            <person name="Liu B."/>
            <person name="Zhang X.-Y."/>
            <person name="Zhou Q.-M."/>
            <person name="Zhang T."/>
            <person name="Li H."/>
            <person name="Yu Y.-F."/>
            <person name="Zhang X.-L."/>
            <person name="Hao X.-Y."/>
            <person name="Wang M."/>
            <person name="Wang L."/>
            <person name="Wei J.-C."/>
        </authorList>
    </citation>
    <scope>NUCLEOTIDE SEQUENCE [LARGE SCALE GENOMIC DNA]</scope>
    <source>
        <strain evidence="10">Z07020 / HMAS-L-300199</strain>
    </source>
</reference>
<sequence>MQTPPLAHQGQQQPMMYQQQANGMNYQQQPGMMQHDPNQHQMHQQQQMYGQPPPQQYQGGPTSPPGQGQQMGGGGMAQNKNDGSQFKTATAIPNLGMGPAPVDCPSCGKRGMTRVSYQAGNTTHIWAGITFCFTLCLCFIPYLMNSLKDVQHHCSNCGVLLATWHKSGAVDVHMHG</sequence>
<proteinExistence type="inferred from homology"/>
<dbReference type="GO" id="GO:0008270">
    <property type="term" value="F:zinc ion binding"/>
    <property type="evidence" value="ECO:0007669"/>
    <property type="project" value="TreeGrafter"/>
</dbReference>
<keyword evidence="4" id="KW-0862">Zinc</keyword>
<evidence type="ECO:0000313" key="9">
    <source>
        <dbReference type="EMBL" id="ERF70700.1"/>
    </source>
</evidence>
<feature type="compositionally biased region" description="Low complexity" evidence="6">
    <location>
        <begin position="9"/>
        <end position="68"/>
    </location>
</feature>
<feature type="domain" description="LITAF" evidence="8">
    <location>
        <begin position="84"/>
        <end position="166"/>
    </location>
</feature>
<evidence type="ECO:0000256" key="2">
    <source>
        <dbReference type="ARBA" id="ARBA00005975"/>
    </source>
</evidence>
<evidence type="ECO:0000256" key="4">
    <source>
        <dbReference type="ARBA" id="ARBA00022833"/>
    </source>
</evidence>
<dbReference type="PANTHER" id="PTHR23292">
    <property type="entry name" value="LIPOPOLYSACCHARIDE-INDUCED TUMOR NECROSIS FACTOR-ALPHA FACTOR"/>
    <property type="match status" value="1"/>
</dbReference>
<dbReference type="RefSeq" id="XP_007803758.1">
    <property type="nucleotide sequence ID" value="XM_007805567.1"/>
</dbReference>
<keyword evidence="5 7" id="KW-0472">Membrane</keyword>
<evidence type="ECO:0000256" key="7">
    <source>
        <dbReference type="SAM" id="Phobius"/>
    </source>
</evidence>
<keyword evidence="7" id="KW-1133">Transmembrane helix</keyword>
<name>U1HKF0_ENDPU</name>
<evidence type="ECO:0000256" key="6">
    <source>
        <dbReference type="SAM" id="MobiDB-lite"/>
    </source>
</evidence>
<dbReference type="AlphaFoldDB" id="U1HKF0"/>
<evidence type="ECO:0000256" key="1">
    <source>
        <dbReference type="ARBA" id="ARBA00004170"/>
    </source>
</evidence>
<dbReference type="OrthoDB" id="5599753at2759"/>
<dbReference type="PANTHER" id="PTHR23292:SF6">
    <property type="entry name" value="FI16602P1-RELATED"/>
    <property type="match status" value="1"/>
</dbReference>
<comment type="similarity">
    <text evidence="2">Belongs to the CDIP1/LITAF family.</text>
</comment>
<evidence type="ECO:0000256" key="3">
    <source>
        <dbReference type="ARBA" id="ARBA00022723"/>
    </source>
</evidence>
<evidence type="ECO:0000313" key="10">
    <source>
        <dbReference type="Proteomes" id="UP000019373"/>
    </source>
</evidence>
<dbReference type="InterPro" id="IPR037519">
    <property type="entry name" value="LITAF_fam"/>
</dbReference>
<dbReference type="HOGENOM" id="CLU_095549_1_2_1"/>
<keyword evidence="7" id="KW-0812">Transmembrane</keyword>
<dbReference type="PROSITE" id="PS51837">
    <property type="entry name" value="LITAF"/>
    <property type="match status" value="1"/>
</dbReference>
<accession>U1HKF0</accession>
<feature type="region of interest" description="Disordered" evidence="6">
    <location>
        <begin position="1"/>
        <end position="84"/>
    </location>
</feature>
<evidence type="ECO:0000256" key="5">
    <source>
        <dbReference type="ARBA" id="ARBA00023136"/>
    </source>
</evidence>
<organism evidence="9 10">
    <name type="scientific">Endocarpon pusillum (strain Z07020 / HMAS-L-300199)</name>
    <name type="common">Lichen-forming fungus</name>
    <dbReference type="NCBI Taxonomy" id="1263415"/>
    <lineage>
        <taxon>Eukaryota</taxon>
        <taxon>Fungi</taxon>
        <taxon>Dikarya</taxon>
        <taxon>Ascomycota</taxon>
        <taxon>Pezizomycotina</taxon>
        <taxon>Eurotiomycetes</taxon>
        <taxon>Chaetothyriomycetidae</taxon>
        <taxon>Verrucariales</taxon>
        <taxon>Verrucariaceae</taxon>
        <taxon>Endocarpon</taxon>
    </lineage>
</organism>
<dbReference type="GO" id="GO:0016020">
    <property type="term" value="C:membrane"/>
    <property type="evidence" value="ECO:0007669"/>
    <property type="project" value="UniProtKB-SubCell"/>
</dbReference>
<dbReference type="InterPro" id="IPR006629">
    <property type="entry name" value="LITAF"/>
</dbReference>
<keyword evidence="10" id="KW-1185">Reference proteome</keyword>
<feature type="transmembrane region" description="Helical" evidence="7">
    <location>
        <begin position="124"/>
        <end position="143"/>
    </location>
</feature>
<dbReference type="Proteomes" id="UP000019373">
    <property type="component" value="Unassembled WGS sequence"/>
</dbReference>
<gene>
    <name evidence="9" type="ORF">EPUS_02566</name>
</gene>
<dbReference type="Pfam" id="PF10601">
    <property type="entry name" value="zf-LITAF-like"/>
    <property type="match status" value="1"/>
</dbReference>
<keyword evidence="3" id="KW-0479">Metal-binding</keyword>
<protein>
    <recommendedName>
        <fullName evidence="8">LITAF domain-containing protein</fullName>
    </recommendedName>
</protein>